<feature type="binding site" evidence="11">
    <location>
        <position position="346"/>
    </location>
    <ligand>
        <name>pyrroloquinoline quinone</name>
        <dbReference type="ChEBI" id="CHEBI:58442"/>
    </ligand>
</feature>
<feature type="binding site" evidence="11">
    <location>
        <position position="254"/>
    </location>
    <ligand>
        <name>pyrroloquinoline quinone</name>
        <dbReference type="ChEBI" id="CHEBI:58442"/>
    </ligand>
</feature>
<dbReference type="Gene3D" id="2.140.10.10">
    <property type="entry name" value="Quinoprotein alcohol dehydrogenase-like superfamily"/>
    <property type="match status" value="1"/>
</dbReference>
<protein>
    <submittedName>
        <fullName evidence="16">PQQ-dependent dehydrogenase, methanol/ethanol family</fullName>
        <ecNumber evidence="16">1.1.2.-</ecNumber>
    </submittedName>
</protein>
<dbReference type="Gene3D" id="1.10.760.10">
    <property type="entry name" value="Cytochrome c-like domain"/>
    <property type="match status" value="1"/>
</dbReference>
<feature type="binding site" description="covalent" evidence="11">
    <location>
        <position position="619"/>
    </location>
    <ligand>
        <name>heme c</name>
        <dbReference type="ChEBI" id="CHEBI:61717"/>
    </ligand>
</feature>
<dbReference type="CDD" id="cd10279">
    <property type="entry name" value="PQQ_ADH_II"/>
    <property type="match status" value="1"/>
</dbReference>
<dbReference type="SUPFAM" id="SSF50998">
    <property type="entry name" value="Quinoprotein alcohol dehydrogenase-like"/>
    <property type="match status" value="1"/>
</dbReference>
<dbReference type="InterPro" id="IPR018391">
    <property type="entry name" value="PQQ_b-propeller_rpt"/>
</dbReference>
<sequence>MAAGLFLSVLSVSALASPVLTTEADVAQINTQAIAENAPGNWLSYGKDYREQRYSELKHINKDNVADLGLAWSFDTDFNRGLEATPIVVDGVLYLTGNWNVVYALDARSGKLLWKYDPQIPREWAKMACCDVVNRGVAVYEGKVITGTLNARLIALDAKTGDKLWDVSTADTKTYPYTITGAPRVAKGLVFIGNGGAEYGVRGYVSAFDVNTGELRWRFYTVPGNPADGFENEAMAKAAETWTGEWWKQGGGGTVWDSIVYDDELDQLYIGVGNGSPWNQKIRSPDGGDNLYLSSIVALNPETGEYLWHYQETPGETWDFTATQQIMLAEMEFEGEPRKVIWHAPKNGFFFIIDRETGEFLSAEPITTVNWATHYDKETGRPVEIEAARYLDGPHVVRPSSMGAHNWQAMSYSPETGYVYIPLIKALFEYKDVEDYMHHWGHYNIGVYLSQPSVGDPMLAQHLTKTLTTGALLAWDPKTQTAAWEVPHKLTWNGGTLATAGGLVFQGTADGKMQAYDAQSGNKLWQSDTRVGVMAPPVTYEVDGEQFVTVLVGWGGAFGLIAGMEQSTGVPPSRVLTYRLGGTGELPANPEKIRFDPPPRLTEDEAVLSKGRDLYYAFCAACHGTEVISNGAVPDLRHLPPVFHEQFNAIVLDGIMSKAGMVGFRDVLDEESAYAVHAYILERANLDLESRSQAEWWKNFKNWFYTQIAKLMNLLL</sequence>
<evidence type="ECO:0000256" key="9">
    <source>
        <dbReference type="ARBA" id="ARBA00023157"/>
    </source>
</evidence>
<feature type="binding site" evidence="12">
    <location>
        <position position="319"/>
    </location>
    <ligand>
        <name>Ca(2+)</name>
        <dbReference type="ChEBI" id="CHEBI:29108"/>
    </ligand>
</feature>
<feature type="binding site" evidence="11">
    <location>
        <position position="135"/>
    </location>
    <ligand>
        <name>pyrroloquinoline quinone</name>
        <dbReference type="ChEBI" id="CHEBI:58442"/>
    </ligand>
</feature>
<evidence type="ECO:0000259" key="15">
    <source>
        <dbReference type="PROSITE" id="PS51007"/>
    </source>
</evidence>
<evidence type="ECO:0000256" key="8">
    <source>
        <dbReference type="ARBA" id="ARBA00023004"/>
    </source>
</evidence>
<keyword evidence="6 11" id="KW-0634">PQQ</keyword>
<dbReference type="InterPro" id="IPR036909">
    <property type="entry name" value="Cyt_c-like_dom_sf"/>
</dbReference>
<feature type="binding site" evidence="12">
    <location>
        <position position="198"/>
    </location>
    <ligand>
        <name>Ca(2+)</name>
        <dbReference type="ChEBI" id="CHEBI:29108"/>
    </ligand>
</feature>
<feature type="chain" id="PRO_5037473250" evidence="14">
    <location>
        <begin position="17"/>
        <end position="716"/>
    </location>
</feature>
<dbReference type="NCBIfam" id="TIGR03075">
    <property type="entry name" value="PQQ_enz_alc_DH"/>
    <property type="match status" value="1"/>
</dbReference>
<evidence type="ECO:0000256" key="7">
    <source>
        <dbReference type="ARBA" id="ARBA00023002"/>
    </source>
</evidence>
<feature type="binding site" evidence="12">
    <location>
        <position position="274"/>
    </location>
    <ligand>
        <name>Ca(2+)</name>
        <dbReference type="ChEBI" id="CHEBI:29108"/>
    </ligand>
</feature>
<keyword evidence="4 14" id="KW-0732">Signal</keyword>
<dbReference type="AlphaFoldDB" id="A0A927GVS6"/>
<dbReference type="Pfam" id="PF01011">
    <property type="entry name" value="PQQ"/>
    <property type="match status" value="2"/>
</dbReference>
<organism evidence="16 17">
    <name type="scientific">Spongiibacter pelagi</name>
    <dbReference type="NCBI Taxonomy" id="2760804"/>
    <lineage>
        <taxon>Bacteria</taxon>
        <taxon>Pseudomonadati</taxon>
        <taxon>Pseudomonadota</taxon>
        <taxon>Gammaproteobacteria</taxon>
        <taxon>Cellvibrionales</taxon>
        <taxon>Spongiibacteraceae</taxon>
        <taxon>Spongiibacter</taxon>
    </lineage>
</organism>
<proteinExistence type="inferred from homology"/>
<feature type="signal peptide" evidence="14">
    <location>
        <begin position="1"/>
        <end position="16"/>
    </location>
</feature>
<evidence type="ECO:0000256" key="4">
    <source>
        <dbReference type="ARBA" id="ARBA00022729"/>
    </source>
</evidence>
<evidence type="ECO:0000256" key="5">
    <source>
        <dbReference type="ARBA" id="ARBA00022837"/>
    </source>
</evidence>
<comment type="caution">
    <text evidence="16">The sequence shown here is derived from an EMBL/GenBank/DDBJ whole genome shotgun (WGS) entry which is preliminary data.</text>
</comment>
<feature type="active site" description="Proton acceptor" evidence="10">
    <location>
        <position position="319"/>
    </location>
</feature>
<feature type="domain" description="Cytochrome c" evidence="15">
    <location>
        <begin position="606"/>
        <end position="684"/>
    </location>
</feature>
<dbReference type="GO" id="GO:0009055">
    <property type="term" value="F:electron transfer activity"/>
    <property type="evidence" value="ECO:0007669"/>
    <property type="project" value="InterPro"/>
</dbReference>
<dbReference type="InterPro" id="IPR011047">
    <property type="entry name" value="Quinoprotein_ADH-like_sf"/>
</dbReference>
<dbReference type="Pfam" id="PF13442">
    <property type="entry name" value="Cytochrome_CBB3"/>
    <property type="match status" value="1"/>
</dbReference>
<gene>
    <name evidence="16" type="ORF">IB286_08105</name>
</gene>
<comment type="cofactor">
    <cofactor evidence="11">
        <name>heme c</name>
        <dbReference type="ChEBI" id="CHEBI:61717"/>
    </cofactor>
    <text evidence="11">Binds 1 heme c group per subunit.</text>
</comment>
<keyword evidence="2 11" id="KW-0349">Heme</keyword>
<dbReference type="GO" id="GO:0016614">
    <property type="term" value="F:oxidoreductase activity, acting on CH-OH group of donors"/>
    <property type="evidence" value="ECO:0007669"/>
    <property type="project" value="InterPro"/>
</dbReference>
<feature type="binding site" evidence="11">
    <location>
        <position position="83"/>
    </location>
    <ligand>
        <name>pyrroloquinoline quinone</name>
        <dbReference type="ChEBI" id="CHEBI:58442"/>
    </ligand>
</feature>
<feature type="binding site" description="axial binding residue" evidence="12">
    <location>
        <position position="661"/>
    </location>
    <ligand>
        <name>heme c</name>
        <dbReference type="ChEBI" id="CHEBI:61717"/>
    </ligand>
    <ligandPart>
        <name>Fe</name>
        <dbReference type="ChEBI" id="CHEBI:18248"/>
    </ligandPart>
</feature>
<keyword evidence="5 12" id="KW-0106">Calcium</keyword>
<dbReference type="InterPro" id="IPR009056">
    <property type="entry name" value="Cyt_c-like_dom"/>
</dbReference>
<evidence type="ECO:0000313" key="17">
    <source>
        <dbReference type="Proteomes" id="UP000610558"/>
    </source>
</evidence>
<evidence type="ECO:0000256" key="6">
    <source>
        <dbReference type="ARBA" id="ARBA00022891"/>
    </source>
</evidence>
<evidence type="ECO:0000256" key="11">
    <source>
        <dbReference type="PIRSR" id="PIRSR617512-2"/>
    </source>
</evidence>
<keyword evidence="8 12" id="KW-0408">Iron</keyword>
<dbReference type="EMBL" id="JACXLD010000004">
    <property type="protein sequence ID" value="MBD2858976.1"/>
    <property type="molecule type" value="Genomic_DNA"/>
</dbReference>
<keyword evidence="17" id="KW-1185">Reference proteome</keyword>
<comment type="cofactor">
    <cofactor evidence="12">
        <name>Ca(2+)</name>
        <dbReference type="ChEBI" id="CHEBI:29108"/>
    </cofactor>
    <text evidence="12">Binds 1 Ca(2+) ion per subunit.</text>
</comment>
<comment type="similarity">
    <text evidence="1">Belongs to the bacterial PQQ dehydrogenase family.</text>
</comment>
<evidence type="ECO:0000256" key="2">
    <source>
        <dbReference type="ARBA" id="ARBA00022617"/>
    </source>
</evidence>
<feature type="binding site" description="covalent" evidence="11">
    <location>
        <position position="622"/>
    </location>
    <ligand>
        <name>heme c</name>
        <dbReference type="ChEBI" id="CHEBI:61717"/>
    </ligand>
</feature>
<reference evidence="16" key="1">
    <citation type="submission" date="2020-09" db="EMBL/GenBank/DDBJ databases">
        <authorList>
            <person name="Yoon J.-W."/>
        </authorList>
    </citation>
    <scope>NUCLEOTIDE SEQUENCE</scope>
    <source>
        <strain evidence="16">KMU-158</strain>
    </source>
</reference>
<dbReference type="SUPFAM" id="SSF46626">
    <property type="entry name" value="Cytochrome c"/>
    <property type="match status" value="1"/>
</dbReference>
<evidence type="ECO:0000256" key="1">
    <source>
        <dbReference type="ARBA" id="ARBA00008156"/>
    </source>
</evidence>
<feature type="binding site" description="axial binding residue" evidence="12">
    <location>
        <position position="623"/>
    </location>
    <ligand>
        <name>heme c</name>
        <dbReference type="ChEBI" id="CHEBI:61717"/>
    </ligand>
    <ligandPart>
        <name>Fe</name>
        <dbReference type="ChEBI" id="CHEBI:18248"/>
    </ligandPart>
</feature>
<evidence type="ECO:0000256" key="3">
    <source>
        <dbReference type="ARBA" id="ARBA00022723"/>
    </source>
</evidence>
<keyword evidence="9 13" id="KW-1015">Disulfide bond</keyword>
<accession>A0A927GVS6</accession>
<evidence type="ECO:0000256" key="10">
    <source>
        <dbReference type="PIRSR" id="PIRSR617512-1"/>
    </source>
</evidence>
<feature type="binding site" evidence="11">
    <location>
        <position position="180"/>
    </location>
    <ligand>
        <name>pyrroloquinoline quinone</name>
        <dbReference type="ChEBI" id="CHEBI:58442"/>
    </ligand>
</feature>
<dbReference type="EC" id="1.1.2.-" evidence="16"/>
<dbReference type="InterPro" id="IPR002372">
    <property type="entry name" value="PQQ_rpt_dom"/>
</dbReference>
<keyword evidence="3 12" id="KW-0479">Metal-binding</keyword>
<comment type="cofactor">
    <cofactor evidence="11">
        <name>pyrroloquinoline quinone</name>
        <dbReference type="ChEBI" id="CHEBI:58442"/>
    </cofactor>
    <text evidence="11">Binds 1 PQQ group per subunit.</text>
</comment>
<dbReference type="Proteomes" id="UP000610558">
    <property type="component" value="Unassembled WGS sequence"/>
</dbReference>
<dbReference type="InterPro" id="IPR017512">
    <property type="entry name" value="PQQ_MeOH/EtOH_DH"/>
</dbReference>
<feature type="disulfide bond" evidence="13">
    <location>
        <begin position="129"/>
        <end position="130"/>
    </location>
</feature>
<keyword evidence="7 16" id="KW-0560">Oxidoreductase</keyword>
<evidence type="ECO:0000256" key="13">
    <source>
        <dbReference type="PIRSR" id="PIRSR617512-4"/>
    </source>
</evidence>
<feature type="binding site" evidence="11">
    <location>
        <begin position="406"/>
        <end position="407"/>
    </location>
    <ligand>
        <name>pyrroloquinoline quinone</name>
        <dbReference type="ChEBI" id="CHEBI:58442"/>
    </ligand>
</feature>
<dbReference type="GO" id="GO:0016020">
    <property type="term" value="C:membrane"/>
    <property type="evidence" value="ECO:0007669"/>
    <property type="project" value="InterPro"/>
</dbReference>
<feature type="binding site" evidence="11">
    <location>
        <begin position="196"/>
        <end position="197"/>
    </location>
    <ligand>
        <name>pyrroloquinoline quinone</name>
        <dbReference type="ChEBI" id="CHEBI:58442"/>
    </ligand>
</feature>
<dbReference type="SMART" id="SM00564">
    <property type="entry name" value="PQQ"/>
    <property type="match status" value="5"/>
</dbReference>
<dbReference type="GO" id="GO:0005509">
    <property type="term" value="F:calcium ion binding"/>
    <property type="evidence" value="ECO:0007669"/>
    <property type="project" value="InterPro"/>
</dbReference>
<evidence type="ECO:0000313" key="16">
    <source>
        <dbReference type="EMBL" id="MBD2858976.1"/>
    </source>
</evidence>
<dbReference type="PROSITE" id="PS51007">
    <property type="entry name" value="CYTC"/>
    <property type="match status" value="1"/>
</dbReference>
<evidence type="ECO:0000256" key="14">
    <source>
        <dbReference type="SAM" id="SignalP"/>
    </source>
</evidence>
<evidence type="ECO:0000256" key="12">
    <source>
        <dbReference type="PIRSR" id="PIRSR617512-3"/>
    </source>
</evidence>
<dbReference type="PANTHER" id="PTHR32303">
    <property type="entry name" value="QUINOPROTEIN ALCOHOL DEHYDROGENASE (CYTOCHROME C)"/>
    <property type="match status" value="1"/>
</dbReference>
<dbReference type="GO" id="GO:0020037">
    <property type="term" value="F:heme binding"/>
    <property type="evidence" value="ECO:0007669"/>
    <property type="project" value="InterPro"/>
</dbReference>
<name>A0A927GVS6_9GAMM</name>